<dbReference type="CTD" id="20321464"/>
<dbReference type="AlphaFoldDB" id="A0A074ZPE3"/>
<dbReference type="RefSeq" id="XP_009171036.1">
    <property type="nucleotide sequence ID" value="XM_009172772.1"/>
</dbReference>
<dbReference type="OrthoDB" id="6238674at2759"/>
<accession>A0A074ZPE3</accession>
<name>A0A074ZPE3_OPIVI</name>
<feature type="transmembrane region" description="Helical" evidence="2">
    <location>
        <begin position="85"/>
        <end position="106"/>
    </location>
</feature>
<dbReference type="Proteomes" id="UP000054324">
    <property type="component" value="Unassembled WGS sequence"/>
</dbReference>
<dbReference type="GeneID" id="20321464"/>
<feature type="transmembrane region" description="Helical" evidence="2">
    <location>
        <begin position="127"/>
        <end position="149"/>
    </location>
</feature>
<dbReference type="KEGG" id="ovi:T265_07285"/>
<feature type="compositionally biased region" description="Basic residues" evidence="1">
    <location>
        <begin position="255"/>
        <end position="265"/>
    </location>
</feature>
<keyword evidence="2" id="KW-1133">Transmembrane helix</keyword>
<sequence>MEFDLDNSNSNFSDNHTTSFLENLFTNSTTLVYSIYEDVTKTAQPLSVESSETSTSSLPIPTSCVREKWAEPDFARYACEANTNISMIAAIFLLSMIVFGVIKCLVSHGIRNIFDLRRDGISFPKRPEFFVLICSSLPLVFTVLTRSLFTPLSVGHDMFIRGWGLAQTRLFLDLFTRTATVYHLVYWVYRTPIIHLLWQIKVTIDGLVNAWKNRPKPEKKPVPDKKPKLILTSRPKRATPTQARRTGRTTEHGYGRKRHRSKSLRSNRSNGKSSTTASQSGGDQQPPNSLMNTTQSTHVINAGGVNLISAQPLFTDQPQLMASYTMGMVPIANVPGALYGQIPGGAVTNYPNNFNMYGPMGEGQPGAFGATVGYGMNFGMSPLGMNMTQPGMMVQNYSQQSSVYGLAQSVMGGDPSMGISPSGTETSNLIETGGSELQTKPLKQKKEPVIIPPPTRLFCSTCKRIIPGCIYLISFCATLPSVFAFEEVQETLFKVARCTPSCRSYFYYDLVVIVTVPTIMVIVAFYHAALSRKQLNGGVKMSYRLRCYYVTFILLNIPMFVLMLTSIAFTVKNMVSELYGSGIVIAMTAYHANFALKSTVYTTGCNCICCTDACIQRFSIINRFLTFFTTPVAFKDKEALLEGTVIPVSSDKETKMSPRSVD</sequence>
<gene>
    <name evidence="3" type="ORF">T265_07285</name>
</gene>
<dbReference type="EMBL" id="KL596784">
    <property type="protein sequence ID" value="KER25180.1"/>
    <property type="molecule type" value="Genomic_DNA"/>
</dbReference>
<feature type="transmembrane region" description="Helical" evidence="2">
    <location>
        <begin position="547"/>
        <end position="569"/>
    </location>
</feature>
<evidence type="ECO:0000313" key="3">
    <source>
        <dbReference type="EMBL" id="KER25180.1"/>
    </source>
</evidence>
<organism evidence="3 4">
    <name type="scientific">Opisthorchis viverrini</name>
    <name type="common">Southeast Asian liver fluke</name>
    <dbReference type="NCBI Taxonomy" id="6198"/>
    <lineage>
        <taxon>Eukaryota</taxon>
        <taxon>Metazoa</taxon>
        <taxon>Spiralia</taxon>
        <taxon>Lophotrochozoa</taxon>
        <taxon>Platyhelminthes</taxon>
        <taxon>Trematoda</taxon>
        <taxon>Digenea</taxon>
        <taxon>Opisthorchiida</taxon>
        <taxon>Opisthorchiata</taxon>
        <taxon>Opisthorchiidae</taxon>
        <taxon>Opisthorchis</taxon>
    </lineage>
</organism>
<feature type="transmembrane region" description="Helical" evidence="2">
    <location>
        <begin position="465"/>
        <end position="485"/>
    </location>
</feature>
<keyword evidence="2" id="KW-0472">Membrane</keyword>
<keyword evidence="4" id="KW-1185">Reference proteome</keyword>
<feature type="compositionally biased region" description="Polar residues" evidence="1">
    <location>
        <begin position="266"/>
        <end position="294"/>
    </location>
</feature>
<evidence type="ECO:0000256" key="1">
    <source>
        <dbReference type="SAM" id="MobiDB-lite"/>
    </source>
</evidence>
<evidence type="ECO:0000313" key="4">
    <source>
        <dbReference type="Proteomes" id="UP000054324"/>
    </source>
</evidence>
<feature type="compositionally biased region" description="Basic and acidic residues" evidence="1">
    <location>
        <begin position="215"/>
        <end position="227"/>
    </location>
</feature>
<feature type="transmembrane region" description="Helical" evidence="2">
    <location>
        <begin position="169"/>
        <end position="189"/>
    </location>
</feature>
<proteinExistence type="predicted"/>
<keyword evidence="2" id="KW-0812">Transmembrane</keyword>
<feature type="region of interest" description="Disordered" evidence="1">
    <location>
        <begin position="212"/>
        <end position="294"/>
    </location>
</feature>
<protein>
    <submittedName>
        <fullName evidence="3">Uncharacterized protein</fullName>
    </submittedName>
</protein>
<feature type="transmembrane region" description="Helical" evidence="2">
    <location>
        <begin position="505"/>
        <end position="526"/>
    </location>
</feature>
<reference evidence="3 4" key="1">
    <citation type="submission" date="2013-11" db="EMBL/GenBank/DDBJ databases">
        <title>Opisthorchis viverrini - life in the bile duct.</title>
        <authorList>
            <person name="Young N.D."/>
            <person name="Nagarajan N."/>
            <person name="Lin S.J."/>
            <person name="Korhonen P.K."/>
            <person name="Jex A.R."/>
            <person name="Hall R.S."/>
            <person name="Safavi-Hemami H."/>
            <person name="Kaewkong W."/>
            <person name="Bertrand D."/>
            <person name="Gao S."/>
            <person name="Seet Q."/>
            <person name="Wongkham S."/>
            <person name="Teh B.T."/>
            <person name="Wongkham C."/>
            <person name="Intapan P.M."/>
            <person name="Maleewong W."/>
            <person name="Yang X."/>
            <person name="Hu M."/>
            <person name="Wang Z."/>
            <person name="Hofmann A."/>
            <person name="Sternberg P.W."/>
            <person name="Tan P."/>
            <person name="Wang J."/>
            <person name="Gasser R.B."/>
        </authorList>
    </citation>
    <scope>NUCLEOTIDE SEQUENCE [LARGE SCALE GENOMIC DNA]</scope>
</reference>
<evidence type="ECO:0000256" key="2">
    <source>
        <dbReference type="SAM" id="Phobius"/>
    </source>
</evidence>